<dbReference type="Gene3D" id="1.20.1510.10">
    <property type="entry name" value="Cation efflux protein transmembrane domain"/>
    <property type="match status" value="1"/>
</dbReference>
<evidence type="ECO:0000259" key="8">
    <source>
        <dbReference type="Pfam" id="PF01545"/>
    </source>
</evidence>
<evidence type="ECO:0000259" key="9">
    <source>
        <dbReference type="Pfam" id="PF16916"/>
    </source>
</evidence>
<dbReference type="Pfam" id="PF16916">
    <property type="entry name" value="ZT_dimer"/>
    <property type="match status" value="3"/>
</dbReference>
<sequence>MPHRRGPPASYHPAVSTALPEAGRGQQRTALVSIGAAIVLVVLKLGTGIATGSLGLISAGIESSGDVFAALLTFLAVRLGGRPADDDHPFGHRRAENLAALGEAAILLGGGIFITIAALGQLAEGSSHLDARWYVFAVIGVAICIDVSRIAVSLRTARKYSSAALQSNAMHFGADLAGSIAVLGGLVLVAAGLDAGDAIAALFVAGVIFAAAFRLIYVNARVLMDTTPQEAYERALRAVAASAPGADVQRLRVRESGGRYFADVVVGVPPAQPVLESHQTADAIEEAVHAALPFSDVVVHIEPGGHDLSLREQILGVALAARDVREVHDVNVFERSDGAIVTLHVKFDPALPLIDAHRTADEIESGLRRLPGIREARTHLEPIEPATRTARDSDGAHDCHRAVAALVLRMSGRTARDLSVLETQSGLVVLLTAVVDPDLGLAAAHDAAGSLEAAIRREVTGLAQVIVHTEPLAH</sequence>
<feature type="transmembrane region" description="Helical" evidence="7">
    <location>
        <begin position="98"/>
        <end position="119"/>
    </location>
</feature>
<evidence type="ECO:0000256" key="4">
    <source>
        <dbReference type="ARBA" id="ARBA00022692"/>
    </source>
</evidence>
<dbReference type="EMBL" id="CP114014">
    <property type="protein sequence ID" value="XAY07761.1"/>
    <property type="molecule type" value="Genomic_DNA"/>
</dbReference>
<evidence type="ECO:0000256" key="3">
    <source>
        <dbReference type="ARBA" id="ARBA00022448"/>
    </source>
</evidence>
<keyword evidence="6 7" id="KW-0472">Membrane</keyword>
<accession>A0AAU7B1L2</accession>
<comment type="subcellular location">
    <subcellularLocation>
        <location evidence="1">Membrane</location>
        <topology evidence="1">Multi-pass membrane protein</topology>
    </subcellularLocation>
</comment>
<evidence type="ECO:0000256" key="6">
    <source>
        <dbReference type="ARBA" id="ARBA00023136"/>
    </source>
</evidence>
<dbReference type="Gene3D" id="3.30.70.1350">
    <property type="entry name" value="Cation efflux protein, cytoplasmic domain"/>
    <property type="match status" value="3"/>
</dbReference>
<evidence type="ECO:0000256" key="5">
    <source>
        <dbReference type="ARBA" id="ARBA00022989"/>
    </source>
</evidence>
<name>A0AAU7B1L2_9ACTN</name>
<feature type="transmembrane region" description="Helical" evidence="7">
    <location>
        <begin position="30"/>
        <end position="50"/>
    </location>
</feature>
<evidence type="ECO:0000313" key="10">
    <source>
        <dbReference type="EMBL" id="XAY07761.1"/>
    </source>
</evidence>
<keyword evidence="3" id="KW-0813">Transport</keyword>
<dbReference type="InterPro" id="IPR002524">
    <property type="entry name" value="Cation_efflux"/>
</dbReference>
<feature type="domain" description="Cation efflux protein cytoplasmic" evidence="9">
    <location>
        <begin position="234"/>
        <end position="303"/>
    </location>
</feature>
<dbReference type="GO" id="GO:0008324">
    <property type="term" value="F:monoatomic cation transmembrane transporter activity"/>
    <property type="evidence" value="ECO:0007669"/>
    <property type="project" value="InterPro"/>
</dbReference>
<dbReference type="InterPro" id="IPR027470">
    <property type="entry name" value="Cation_efflux_CTD"/>
</dbReference>
<keyword evidence="4 7" id="KW-0812">Transmembrane</keyword>
<reference evidence="10" key="1">
    <citation type="submission" date="2022-12" db="EMBL/GenBank/DDBJ databases">
        <title>Paraconexibacter alkalitolerans sp. nov. and Baekduia alba sp. nov., isolated from soil and emended description of the genera Paraconexibacter (Chun et al., 2020) and Baekduia (An et al., 2020).</title>
        <authorList>
            <person name="Vieira S."/>
            <person name="Huber K.J."/>
            <person name="Geppert A."/>
            <person name="Wolf J."/>
            <person name="Neumann-Schaal M."/>
            <person name="Muesken M."/>
            <person name="Overmann J."/>
        </authorList>
    </citation>
    <scope>NUCLEOTIDE SEQUENCE</scope>
    <source>
        <strain evidence="10">AEG42_29</strain>
    </source>
</reference>
<keyword evidence="5 7" id="KW-1133">Transmembrane helix</keyword>
<dbReference type="InterPro" id="IPR050291">
    <property type="entry name" value="CDF_Transporter"/>
</dbReference>
<dbReference type="InterPro" id="IPR036837">
    <property type="entry name" value="Cation_efflux_CTD_sf"/>
</dbReference>
<dbReference type="PANTHER" id="PTHR43840:SF15">
    <property type="entry name" value="MITOCHONDRIAL METAL TRANSPORTER 1-RELATED"/>
    <property type="match status" value="1"/>
</dbReference>
<comment type="similarity">
    <text evidence="2">Belongs to the cation diffusion facilitator (CDF) transporter (TC 2.A.4) family.</text>
</comment>
<proteinExistence type="inferred from homology"/>
<feature type="domain" description="Cation efflux protein cytoplasmic" evidence="9">
    <location>
        <begin position="311"/>
        <end position="382"/>
    </location>
</feature>
<dbReference type="SUPFAM" id="SSF160240">
    <property type="entry name" value="Cation efflux protein cytoplasmic domain-like"/>
    <property type="match status" value="3"/>
</dbReference>
<dbReference type="GO" id="GO:0016020">
    <property type="term" value="C:membrane"/>
    <property type="evidence" value="ECO:0007669"/>
    <property type="project" value="UniProtKB-SubCell"/>
</dbReference>
<feature type="transmembrane region" description="Helical" evidence="7">
    <location>
        <begin position="172"/>
        <end position="193"/>
    </location>
</feature>
<dbReference type="AlphaFoldDB" id="A0AAU7B1L2"/>
<feature type="domain" description="Cation efflux protein cytoplasmic" evidence="9">
    <location>
        <begin position="417"/>
        <end position="471"/>
    </location>
</feature>
<dbReference type="InterPro" id="IPR058533">
    <property type="entry name" value="Cation_efflux_TM"/>
</dbReference>
<dbReference type="Pfam" id="PF01545">
    <property type="entry name" value="Cation_efflux"/>
    <property type="match status" value="1"/>
</dbReference>
<dbReference type="SUPFAM" id="SSF161111">
    <property type="entry name" value="Cation efflux protein transmembrane domain-like"/>
    <property type="match status" value="1"/>
</dbReference>
<protein>
    <submittedName>
        <fullName evidence="10">Cation efflux protein</fullName>
    </submittedName>
</protein>
<dbReference type="NCBIfam" id="TIGR01297">
    <property type="entry name" value="CDF"/>
    <property type="match status" value="1"/>
</dbReference>
<feature type="transmembrane region" description="Helical" evidence="7">
    <location>
        <begin position="199"/>
        <end position="217"/>
    </location>
</feature>
<dbReference type="InterPro" id="IPR027469">
    <property type="entry name" value="Cation_efflux_TMD_sf"/>
</dbReference>
<evidence type="ECO:0000256" key="7">
    <source>
        <dbReference type="SAM" id="Phobius"/>
    </source>
</evidence>
<dbReference type="KEGG" id="parq:DSM112329_04651"/>
<dbReference type="PANTHER" id="PTHR43840">
    <property type="entry name" value="MITOCHONDRIAL METAL TRANSPORTER 1-RELATED"/>
    <property type="match status" value="1"/>
</dbReference>
<feature type="domain" description="Cation efflux protein transmembrane" evidence="8">
    <location>
        <begin position="31"/>
        <end position="224"/>
    </location>
</feature>
<gene>
    <name evidence="10" type="ORF">DSM112329_04651</name>
</gene>
<feature type="transmembrane region" description="Helical" evidence="7">
    <location>
        <begin position="56"/>
        <end position="77"/>
    </location>
</feature>
<organism evidence="10">
    <name type="scientific">Paraconexibacter sp. AEG42_29</name>
    <dbReference type="NCBI Taxonomy" id="2997339"/>
    <lineage>
        <taxon>Bacteria</taxon>
        <taxon>Bacillati</taxon>
        <taxon>Actinomycetota</taxon>
        <taxon>Thermoleophilia</taxon>
        <taxon>Solirubrobacterales</taxon>
        <taxon>Paraconexibacteraceae</taxon>
        <taxon>Paraconexibacter</taxon>
    </lineage>
</organism>
<evidence type="ECO:0000256" key="1">
    <source>
        <dbReference type="ARBA" id="ARBA00004141"/>
    </source>
</evidence>
<evidence type="ECO:0000256" key="2">
    <source>
        <dbReference type="ARBA" id="ARBA00008114"/>
    </source>
</evidence>
<feature type="transmembrane region" description="Helical" evidence="7">
    <location>
        <begin position="131"/>
        <end position="152"/>
    </location>
</feature>